<dbReference type="PANTHER" id="PTHR21301">
    <property type="entry name" value="REVERSE TRANSCRIPTASE"/>
    <property type="match status" value="1"/>
</dbReference>
<dbReference type="Pfam" id="PF00078">
    <property type="entry name" value="RVT_1"/>
    <property type="match status" value="1"/>
</dbReference>
<feature type="compositionally biased region" description="Basic and acidic residues" evidence="1">
    <location>
        <begin position="636"/>
        <end position="658"/>
    </location>
</feature>
<dbReference type="InterPro" id="IPR035901">
    <property type="entry name" value="GIY-YIG_endonuc_sf"/>
</dbReference>
<comment type="caution">
    <text evidence="4">The sequence shown here is derived from an EMBL/GenBank/DDBJ whole genome shotgun (WGS) entry which is preliminary data.</text>
</comment>
<dbReference type="InterPro" id="IPR000477">
    <property type="entry name" value="RT_dom"/>
</dbReference>
<dbReference type="OrthoDB" id="10058657at2759"/>
<dbReference type="InterPro" id="IPR058912">
    <property type="entry name" value="HTH_animal"/>
</dbReference>
<accession>A0A9Q1H5X3</accession>
<dbReference type="AlphaFoldDB" id="A0A9Q1H5X3"/>
<dbReference type="Pfam" id="PF26215">
    <property type="entry name" value="HTH_animal"/>
    <property type="match status" value="1"/>
</dbReference>
<feature type="compositionally biased region" description="Polar residues" evidence="1">
    <location>
        <begin position="70"/>
        <end position="91"/>
    </location>
</feature>
<dbReference type="Proteomes" id="UP001152320">
    <property type="component" value="Chromosome 9"/>
</dbReference>
<protein>
    <recommendedName>
        <fullName evidence="6">Reverse transcriptase domain-containing protein</fullName>
    </recommendedName>
</protein>
<feature type="region of interest" description="Disordered" evidence="1">
    <location>
        <begin position="194"/>
        <end position="213"/>
    </location>
</feature>
<dbReference type="Pfam" id="PF01541">
    <property type="entry name" value="GIY-YIG"/>
    <property type="match status" value="1"/>
</dbReference>
<evidence type="ECO:0000256" key="1">
    <source>
        <dbReference type="SAM" id="MobiDB-lite"/>
    </source>
</evidence>
<dbReference type="PROSITE" id="PS50164">
    <property type="entry name" value="GIY_YIG"/>
    <property type="match status" value="1"/>
</dbReference>
<gene>
    <name evidence="4" type="ORF">HOLleu_20754</name>
</gene>
<feature type="domain" description="Reverse transcriptase" evidence="3">
    <location>
        <begin position="328"/>
        <end position="583"/>
    </location>
</feature>
<keyword evidence="5" id="KW-1185">Reference proteome</keyword>
<organism evidence="4 5">
    <name type="scientific">Holothuria leucospilota</name>
    <name type="common">Black long sea cucumber</name>
    <name type="synonym">Mertensiothuria leucospilota</name>
    <dbReference type="NCBI Taxonomy" id="206669"/>
    <lineage>
        <taxon>Eukaryota</taxon>
        <taxon>Metazoa</taxon>
        <taxon>Echinodermata</taxon>
        <taxon>Eleutherozoa</taxon>
        <taxon>Echinozoa</taxon>
        <taxon>Holothuroidea</taxon>
        <taxon>Aspidochirotacea</taxon>
        <taxon>Aspidochirotida</taxon>
        <taxon>Holothuriidae</taxon>
        <taxon>Holothuria</taxon>
    </lineage>
</organism>
<feature type="compositionally biased region" description="Basic residues" evidence="1">
    <location>
        <begin position="626"/>
        <end position="635"/>
    </location>
</feature>
<evidence type="ECO:0000259" key="2">
    <source>
        <dbReference type="PROSITE" id="PS50164"/>
    </source>
</evidence>
<reference evidence="4" key="1">
    <citation type="submission" date="2021-10" db="EMBL/GenBank/DDBJ databases">
        <title>Tropical sea cucumber genome reveals ecological adaptation and Cuvierian tubules defense mechanism.</title>
        <authorList>
            <person name="Chen T."/>
        </authorList>
    </citation>
    <scope>NUCLEOTIDE SEQUENCE</scope>
    <source>
        <strain evidence="4">Nanhai2018</strain>
        <tissue evidence="4">Muscle</tissue>
    </source>
</reference>
<evidence type="ECO:0000259" key="3">
    <source>
        <dbReference type="PROSITE" id="PS50878"/>
    </source>
</evidence>
<feature type="region of interest" description="Disordered" evidence="1">
    <location>
        <begin position="626"/>
        <end position="658"/>
    </location>
</feature>
<name>A0A9Q1H5X3_HOLLE</name>
<feature type="region of interest" description="Disordered" evidence="1">
    <location>
        <begin position="70"/>
        <end position="93"/>
    </location>
</feature>
<proteinExistence type="predicted"/>
<evidence type="ECO:0000313" key="5">
    <source>
        <dbReference type="Proteomes" id="UP001152320"/>
    </source>
</evidence>
<evidence type="ECO:0000313" key="4">
    <source>
        <dbReference type="EMBL" id="KAJ8036702.1"/>
    </source>
</evidence>
<dbReference type="InterPro" id="IPR000305">
    <property type="entry name" value="GIY-YIG_endonuc"/>
</dbReference>
<dbReference type="EMBL" id="JAIZAY010000009">
    <property type="protein sequence ID" value="KAJ8036702.1"/>
    <property type="molecule type" value="Genomic_DNA"/>
</dbReference>
<dbReference type="PANTHER" id="PTHR21301:SF10">
    <property type="entry name" value="REVERSE TRANSCRIPTASE DOMAIN-CONTAINING PROTEIN"/>
    <property type="match status" value="1"/>
</dbReference>
<dbReference type="Gene3D" id="3.40.1440.10">
    <property type="entry name" value="GIY-YIG endonuclease"/>
    <property type="match status" value="1"/>
</dbReference>
<dbReference type="PROSITE" id="PS50878">
    <property type="entry name" value="RT_POL"/>
    <property type="match status" value="1"/>
</dbReference>
<feature type="domain" description="GIY-YIG" evidence="2">
    <location>
        <begin position="770"/>
        <end position="864"/>
    </location>
</feature>
<feature type="region of interest" description="Disordered" evidence="1">
    <location>
        <begin position="25"/>
        <end position="48"/>
    </location>
</feature>
<sequence>MTLTRSGIYLHNFLTKGPCKSSKTVAATLRPPSSPNSTPCDWNLDQRDSHEVTPPLTCQVDARYSLNFPTSDSSPIATSSVTEQNTPQSEPETQDIIDESVHETSSILDTVNNFDVQTHALPGYLSVSAGHVSLRTDEYFSVVNLSSVVLTETQLKVLSKGLSFCPTPRSLNRLTLKQDLQAFFRRLRLKRHFVEQETPDPPDPQSLKFKTKSNWTPAPNRDKCLDTYCSVVEHEILTAPNKTFFRNTSAAENRAIRELKDNDHVVIKQADKGSCVVVMDRERYVSEAYRQLDDPRVYRKLTSDPTPTFVREICADLALLRKNGIITDDMYNFALPINTKPARFYLLPKIHKAGVPGRPVISCCGSPTEGISELVDWFIQPLVSSIPSYVKDTNDFLVKIHALGPLAPNSLLVTVDVSALYPSIPHKDGIRNLAYYLDKSHFPRESVNAICKLTESVLSKMYLNLTMSLYLQTLGTAIGTKLAPSYANIFLAVLEQEFLTKSLYKPQLWLRFIDDVFMIWNHGEDQLHTFLELINSHHPTIKFTYEFSPKVVNFLDVSIMVDDRRCLRTDLYSKPTDSHQYLLSTSCHPGHIKRSIAFSQAIRIKRICSNAATAQKRCHELKEHLHRRGHSRKKVGKEIGRALARDETTRPRSPKKERVPLVTSYHPGLPDISAILKKYQPLLHQSDYMRNAVPNLPVLSFRNPPSLRDTLVRAKLKAPGNDLLDPNRACTPCGNKRCSLCNIMLSTSSLRSQANGKVFNLKAKGGSCNSTFCIYCIICPSCNLQYVGSSVKLRARLNQHKSSLRSFSRPATRQRNDCWRLYEHLSIHSPNEFNFTILEVLDSEHGLRDKETSWIWRLDTVFPKALTSMMGFMSKFANHVFNSR</sequence>
<evidence type="ECO:0008006" key="6">
    <source>
        <dbReference type="Google" id="ProtNLM"/>
    </source>
</evidence>
<dbReference type="SUPFAM" id="SSF82771">
    <property type="entry name" value="GIY-YIG endonuclease"/>
    <property type="match status" value="1"/>
</dbReference>